<dbReference type="PANTHER" id="PTHR11963">
    <property type="entry name" value="LEUCINE AMINOPEPTIDASE-RELATED"/>
    <property type="match status" value="1"/>
</dbReference>
<evidence type="ECO:0000313" key="7">
    <source>
        <dbReference type="EMBL" id="MBK1668400.1"/>
    </source>
</evidence>
<dbReference type="InterPro" id="IPR048816">
    <property type="entry name" value="Peptidase_M17_N_1"/>
</dbReference>
<dbReference type="SUPFAM" id="SSF52949">
    <property type="entry name" value="Macro domain-like"/>
    <property type="match status" value="1"/>
</dbReference>
<comment type="similarity">
    <text evidence="1">Belongs to the peptidase M17 family.</text>
</comment>
<protein>
    <submittedName>
        <fullName evidence="7">Leucyl aminopeptidase</fullName>
    </submittedName>
</protein>
<name>A0ABS1DDC4_9PROT</name>
<accession>A0ABS1DDC4</accession>
<feature type="domain" description="Cytosol aminopeptidase" evidence="6">
    <location>
        <begin position="308"/>
        <end position="315"/>
    </location>
</feature>
<dbReference type="Pfam" id="PF21337">
    <property type="entry name" value="Peptidase_M17_N_1"/>
    <property type="match status" value="1"/>
</dbReference>
<reference evidence="7 8" key="1">
    <citation type="journal article" date="2020" name="Microorganisms">
        <title>Osmotic Adaptation and Compatible Solute Biosynthesis of Phototrophic Bacteria as Revealed from Genome Analyses.</title>
        <authorList>
            <person name="Imhoff J.F."/>
            <person name="Rahn T."/>
            <person name="Kunzel S."/>
            <person name="Keller A."/>
            <person name="Neulinger S.C."/>
        </authorList>
    </citation>
    <scope>NUCLEOTIDE SEQUENCE [LARGE SCALE GENOMIC DNA]</scope>
    <source>
        <strain evidence="7 8">DSM 9895</strain>
    </source>
</reference>
<dbReference type="RefSeq" id="WP_200340709.1">
    <property type="nucleotide sequence ID" value="NZ_NRRL01000022.1"/>
</dbReference>
<comment type="caution">
    <text evidence="7">The sequence shown here is derived from an EMBL/GenBank/DDBJ whole genome shotgun (WGS) entry which is preliminary data.</text>
</comment>
<keyword evidence="2 7" id="KW-0031">Aminopeptidase</keyword>
<dbReference type="SUPFAM" id="SSF53187">
    <property type="entry name" value="Zn-dependent exopeptidases"/>
    <property type="match status" value="1"/>
</dbReference>
<proteinExistence type="inferred from homology"/>
<dbReference type="InterPro" id="IPR043472">
    <property type="entry name" value="Macro_dom-like"/>
</dbReference>
<dbReference type="InterPro" id="IPR011356">
    <property type="entry name" value="Leucine_aapep/pepB"/>
</dbReference>
<evidence type="ECO:0000259" key="6">
    <source>
        <dbReference type="PROSITE" id="PS00631"/>
    </source>
</evidence>
<keyword evidence="4" id="KW-0378">Hydrolase</keyword>
<dbReference type="Proteomes" id="UP001296873">
    <property type="component" value="Unassembled WGS sequence"/>
</dbReference>
<dbReference type="InterPro" id="IPR000819">
    <property type="entry name" value="Peptidase_M17_C"/>
</dbReference>
<dbReference type="EMBL" id="NRRL01000022">
    <property type="protein sequence ID" value="MBK1668400.1"/>
    <property type="molecule type" value="Genomic_DNA"/>
</dbReference>
<evidence type="ECO:0000256" key="5">
    <source>
        <dbReference type="ARBA" id="ARBA00023211"/>
    </source>
</evidence>
<evidence type="ECO:0000256" key="2">
    <source>
        <dbReference type="ARBA" id="ARBA00022438"/>
    </source>
</evidence>
<organism evidence="7 8">
    <name type="scientific">Rhodovibrio sodomensis</name>
    <dbReference type="NCBI Taxonomy" id="1088"/>
    <lineage>
        <taxon>Bacteria</taxon>
        <taxon>Pseudomonadati</taxon>
        <taxon>Pseudomonadota</taxon>
        <taxon>Alphaproteobacteria</taxon>
        <taxon>Rhodospirillales</taxon>
        <taxon>Rhodovibrionaceae</taxon>
        <taxon>Rhodovibrio</taxon>
    </lineage>
</organism>
<dbReference type="Gene3D" id="3.40.220.10">
    <property type="entry name" value="Leucine Aminopeptidase, subunit E, domain 1"/>
    <property type="match status" value="1"/>
</dbReference>
<dbReference type="CDD" id="cd00433">
    <property type="entry name" value="Peptidase_M17"/>
    <property type="match status" value="1"/>
</dbReference>
<keyword evidence="3" id="KW-0645">Protease</keyword>
<dbReference type="GO" id="GO:0004177">
    <property type="term" value="F:aminopeptidase activity"/>
    <property type="evidence" value="ECO:0007669"/>
    <property type="project" value="UniProtKB-KW"/>
</dbReference>
<evidence type="ECO:0000256" key="3">
    <source>
        <dbReference type="ARBA" id="ARBA00022670"/>
    </source>
</evidence>
<evidence type="ECO:0000256" key="1">
    <source>
        <dbReference type="ARBA" id="ARBA00009528"/>
    </source>
</evidence>
<keyword evidence="8" id="KW-1185">Reference proteome</keyword>
<dbReference type="PROSITE" id="PS00631">
    <property type="entry name" value="CYTOSOL_AP"/>
    <property type="match status" value="1"/>
</dbReference>
<dbReference type="PRINTS" id="PR00481">
    <property type="entry name" value="LAMNOPPTDASE"/>
</dbReference>
<gene>
    <name evidence="7" type="ORF">CKO28_10170</name>
</gene>
<evidence type="ECO:0000256" key="4">
    <source>
        <dbReference type="ARBA" id="ARBA00022801"/>
    </source>
</evidence>
<dbReference type="Gene3D" id="3.40.630.10">
    <property type="entry name" value="Zn peptidases"/>
    <property type="match status" value="1"/>
</dbReference>
<keyword evidence="5" id="KW-0464">Manganese</keyword>
<sequence length="464" mass="49711">MDLSPYLVEAADESTLPITPLGASQLNDWLAGQPSFVAAWVQSSGFTGKSGSHALVPGSDGPLARVLVGVDDIEDPWAFAGLPTALPRRRYRLDGDYDRRAAERAALGWLLGCYAFERYRKRDSAPASLVRPPAADRARVLRLAQATALTRDLINTPASDLGPEALGEAVRAEGKRYGGKTATIQGEQLLKRNYPAIHAVGRAAAQEPRLVDLRWNNGDGPQLTIVGKGVTFDTGGLDLKSSAGMKLMKKDMGGAAHALALAKLVMDAELPVSLRLLIPAVENSVSADAFRPQDVIQTRKGKTVEIGNTDAEGRLVLADALAEAERDAPELLIDFATLTGAARVALGPDVPVLFSNDDGLADRLARAAASERDPLWRLPLHEDYRSWLDSKVADLVNVPDNSFGGAITAALFLREFVPANTAWAHYDLMAWNQSAKPGRPQGGEAMALRATFAAVQSWLAEREG</sequence>
<dbReference type="PANTHER" id="PTHR11963:SF20">
    <property type="entry name" value="PEPTIDASE B"/>
    <property type="match status" value="1"/>
</dbReference>
<dbReference type="Pfam" id="PF00883">
    <property type="entry name" value="Peptidase_M17"/>
    <property type="match status" value="1"/>
</dbReference>
<evidence type="ECO:0000313" key="8">
    <source>
        <dbReference type="Proteomes" id="UP001296873"/>
    </source>
</evidence>